<feature type="region of interest" description="Disordered" evidence="8">
    <location>
        <begin position="88"/>
        <end position="120"/>
    </location>
</feature>
<dbReference type="InterPro" id="IPR050888">
    <property type="entry name" value="ZnF_C2H2-type_TF"/>
</dbReference>
<keyword evidence="2" id="KW-0479">Metal-binding</keyword>
<sequence>MEGIKINLVSAQLQKRRKYFQCNSCHMLFDTQQKILTHQKKDSSGKAMCGGKLKFDIFGKLQIGRKYFQCTSCRTLFDTPQKILAHRKASGCGSKSTVGHTSGDSRSRTLKPNIPHEKQAPDIEKHTPYHTIPSEDAERGIKREHSGLKKVFRISKKDVQNEIVDELLQDQGTSVNKTMRTYKSPLLLSKKKPIVEKTQTMVKSMTVETQEISKKGTESSGTQVIESAPAENCIDAPLMEVKQMIDMKEFLNEGQELVKNNEVHTIKSDPGNSGVINKETLDKTLQIALSVTNIKSVQQNNLTLSSGADDDFDEKMKDEMTSNENSSPQDNVDPNGSEDDCDDDETTSLKSDVTNNVYWGLKSHGDRFQCVYCECVFDAVAEYLVHVNSIYVNVIRFNRAAVRCITESNIDRCDGRYASYCPVCQKNITNTRLKFHSCFHLYDKKEIDECNATTLNDGYFIRECRYCNKSLPADMLHLHFKYLHQDVTKGNRCFCKRCQTFFDTRKAAKKHKFMHDYKLCEICGKFVYAAAKATHDARHQGIRKKYNKPAVCDVCGKTIKNSKNLSVHKRSHMSASEKPFECYVCL</sequence>
<gene>
    <name evidence="10" type="ORF">ACAOBT_LOCUS22291</name>
</gene>
<keyword evidence="6" id="KW-0539">Nucleus</keyword>
<dbReference type="GO" id="GO:0008270">
    <property type="term" value="F:zinc ion binding"/>
    <property type="evidence" value="ECO:0007669"/>
    <property type="project" value="UniProtKB-KW"/>
</dbReference>
<accession>A0A9P0LND6</accession>
<dbReference type="InterPro" id="IPR013087">
    <property type="entry name" value="Znf_C2H2_type"/>
</dbReference>
<evidence type="ECO:0000313" key="10">
    <source>
        <dbReference type="EMBL" id="CAH1994837.1"/>
    </source>
</evidence>
<dbReference type="PROSITE" id="PS50157">
    <property type="entry name" value="ZINC_FINGER_C2H2_2"/>
    <property type="match status" value="1"/>
</dbReference>
<evidence type="ECO:0000256" key="5">
    <source>
        <dbReference type="ARBA" id="ARBA00022833"/>
    </source>
</evidence>
<keyword evidence="11" id="KW-1185">Reference proteome</keyword>
<proteinExistence type="predicted"/>
<evidence type="ECO:0000256" key="4">
    <source>
        <dbReference type="ARBA" id="ARBA00022771"/>
    </source>
</evidence>
<comment type="caution">
    <text evidence="10">The sequence shown here is derived from an EMBL/GenBank/DDBJ whole genome shotgun (WGS) entry which is preliminary data.</text>
</comment>
<dbReference type="GO" id="GO:0005634">
    <property type="term" value="C:nucleus"/>
    <property type="evidence" value="ECO:0007669"/>
    <property type="project" value="UniProtKB-SubCell"/>
</dbReference>
<dbReference type="SUPFAM" id="SSF57667">
    <property type="entry name" value="beta-beta-alpha zinc fingers"/>
    <property type="match status" value="1"/>
</dbReference>
<evidence type="ECO:0000259" key="9">
    <source>
        <dbReference type="PROSITE" id="PS50157"/>
    </source>
</evidence>
<keyword evidence="3" id="KW-0677">Repeat</keyword>
<evidence type="ECO:0000256" key="7">
    <source>
        <dbReference type="PROSITE-ProRule" id="PRU00042"/>
    </source>
</evidence>
<keyword evidence="4 7" id="KW-0863">Zinc-finger</keyword>
<name>A0A9P0LND6_ACAOB</name>
<reference evidence="10" key="1">
    <citation type="submission" date="2022-03" db="EMBL/GenBank/DDBJ databases">
        <authorList>
            <person name="Sayadi A."/>
        </authorList>
    </citation>
    <scope>NUCLEOTIDE SEQUENCE</scope>
</reference>
<evidence type="ECO:0000256" key="2">
    <source>
        <dbReference type="ARBA" id="ARBA00022723"/>
    </source>
</evidence>
<keyword evidence="5" id="KW-0862">Zinc</keyword>
<comment type="subcellular location">
    <subcellularLocation>
        <location evidence="1">Nucleus</location>
    </subcellularLocation>
</comment>
<dbReference type="PANTHER" id="PTHR24406">
    <property type="entry name" value="TRANSCRIPTIONAL REPRESSOR CTCFL-RELATED"/>
    <property type="match status" value="1"/>
</dbReference>
<protein>
    <recommendedName>
        <fullName evidence="9">C2H2-type domain-containing protein</fullName>
    </recommendedName>
</protein>
<evidence type="ECO:0000256" key="8">
    <source>
        <dbReference type="SAM" id="MobiDB-lite"/>
    </source>
</evidence>
<feature type="region of interest" description="Disordered" evidence="8">
    <location>
        <begin position="302"/>
        <end position="348"/>
    </location>
</feature>
<dbReference type="PROSITE" id="PS00028">
    <property type="entry name" value="ZINC_FINGER_C2H2_1"/>
    <property type="match status" value="1"/>
</dbReference>
<dbReference type="AlphaFoldDB" id="A0A9P0LND6"/>
<evidence type="ECO:0000313" key="11">
    <source>
        <dbReference type="Proteomes" id="UP001152888"/>
    </source>
</evidence>
<feature type="compositionally biased region" description="Polar residues" evidence="8">
    <location>
        <begin position="93"/>
        <end position="104"/>
    </location>
</feature>
<dbReference type="Proteomes" id="UP001152888">
    <property type="component" value="Unassembled WGS sequence"/>
</dbReference>
<dbReference type="InterPro" id="IPR036236">
    <property type="entry name" value="Znf_C2H2_sf"/>
</dbReference>
<dbReference type="Gene3D" id="3.30.160.60">
    <property type="entry name" value="Classic Zinc Finger"/>
    <property type="match status" value="1"/>
</dbReference>
<organism evidence="10 11">
    <name type="scientific">Acanthoscelides obtectus</name>
    <name type="common">Bean weevil</name>
    <name type="synonym">Bruchus obtectus</name>
    <dbReference type="NCBI Taxonomy" id="200917"/>
    <lineage>
        <taxon>Eukaryota</taxon>
        <taxon>Metazoa</taxon>
        <taxon>Ecdysozoa</taxon>
        <taxon>Arthropoda</taxon>
        <taxon>Hexapoda</taxon>
        <taxon>Insecta</taxon>
        <taxon>Pterygota</taxon>
        <taxon>Neoptera</taxon>
        <taxon>Endopterygota</taxon>
        <taxon>Coleoptera</taxon>
        <taxon>Polyphaga</taxon>
        <taxon>Cucujiformia</taxon>
        <taxon>Chrysomeloidea</taxon>
        <taxon>Chrysomelidae</taxon>
        <taxon>Bruchinae</taxon>
        <taxon>Bruchini</taxon>
        <taxon>Acanthoscelides</taxon>
    </lineage>
</organism>
<evidence type="ECO:0000256" key="3">
    <source>
        <dbReference type="ARBA" id="ARBA00022737"/>
    </source>
</evidence>
<feature type="domain" description="C2H2-type" evidence="9">
    <location>
        <begin position="550"/>
        <end position="579"/>
    </location>
</feature>
<evidence type="ECO:0000256" key="1">
    <source>
        <dbReference type="ARBA" id="ARBA00004123"/>
    </source>
</evidence>
<feature type="compositionally biased region" description="Acidic residues" evidence="8">
    <location>
        <begin position="336"/>
        <end position="346"/>
    </location>
</feature>
<dbReference type="SMART" id="SM00355">
    <property type="entry name" value="ZnF_C2H2"/>
    <property type="match status" value="6"/>
</dbReference>
<feature type="compositionally biased region" description="Polar residues" evidence="8">
    <location>
        <begin position="322"/>
        <end position="334"/>
    </location>
</feature>
<evidence type="ECO:0000256" key="6">
    <source>
        <dbReference type="ARBA" id="ARBA00023242"/>
    </source>
</evidence>
<dbReference type="EMBL" id="CAKOFQ010007208">
    <property type="protein sequence ID" value="CAH1994837.1"/>
    <property type="molecule type" value="Genomic_DNA"/>
</dbReference>